<evidence type="ECO:0000313" key="7">
    <source>
        <dbReference type="Proteomes" id="UP001219525"/>
    </source>
</evidence>
<keyword evidence="3" id="KW-0862">Zinc</keyword>
<feature type="non-terminal residue" evidence="6">
    <location>
        <position position="334"/>
    </location>
</feature>
<dbReference type="EMBL" id="JARJCW010000143">
    <property type="protein sequence ID" value="KAJ7190738.1"/>
    <property type="molecule type" value="Genomic_DNA"/>
</dbReference>
<gene>
    <name evidence="6" type="ORF">GGX14DRAFT_603451</name>
</gene>
<feature type="non-terminal residue" evidence="6">
    <location>
        <position position="1"/>
    </location>
</feature>
<dbReference type="Proteomes" id="UP001219525">
    <property type="component" value="Unassembled WGS sequence"/>
</dbReference>
<accession>A0AAD6UMD8</accession>
<dbReference type="GO" id="GO:0008270">
    <property type="term" value="F:zinc ion binding"/>
    <property type="evidence" value="ECO:0007669"/>
    <property type="project" value="UniProtKB-KW"/>
</dbReference>
<evidence type="ECO:0000256" key="4">
    <source>
        <dbReference type="PROSITE-ProRule" id="PRU00134"/>
    </source>
</evidence>
<name>A0AAD6UMD8_9AGAR</name>
<keyword evidence="1" id="KW-0479">Metal-binding</keyword>
<keyword evidence="7" id="KW-1185">Reference proteome</keyword>
<reference evidence="6" key="1">
    <citation type="submission" date="2023-03" db="EMBL/GenBank/DDBJ databases">
        <title>Massive genome expansion in bonnet fungi (Mycena s.s.) driven by repeated elements and novel gene families across ecological guilds.</title>
        <authorList>
            <consortium name="Lawrence Berkeley National Laboratory"/>
            <person name="Harder C.B."/>
            <person name="Miyauchi S."/>
            <person name="Viragh M."/>
            <person name="Kuo A."/>
            <person name="Thoen E."/>
            <person name="Andreopoulos B."/>
            <person name="Lu D."/>
            <person name="Skrede I."/>
            <person name="Drula E."/>
            <person name="Henrissat B."/>
            <person name="Morin E."/>
            <person name="Kohler A."/>
            <person name="Barry K."/>
            <person name="LaButti K."/>
            <person name="Morin E."/>
            <person name="Salamov A."/>
            <person name="Lipzen A."/>
            <person name="Mereny Z."/>
            <person name="Hegedus B."/>
            <person name="Baldrian P."/>
            <person name="Stursova M."/>
            <person name="Weitz H."/>
            <person name="Taylor A."/>
            <person name="Grigoriev I.V."/>
            <person name="Nagy L.G."/>
            <person name="Martin F."/>
            <person name="Kauserud H."/>
        </authorList>
    </citation>
    <scope>NUCLEOTIDE SEQUENCE</scope>
    <source>
        <strain evidence="6">9144</strain>
    </source>
</reference>
<evidence type="ECO:0000259" key="5">
    <source>
        <dbReference type="PROSITE" id="PS50865"/>
    </source>
</evidence>
<organism evidence="6 7">
    <name type="scientific">Mycena pura</name>
    <dbReference type="NCBI Taxonomy" id="153505"/>
    <lineage>
        <taxon>Eukaryota</taxon>
        <taxon>Fungi</taxon>
        <taxon>Dikarya</taxon>
        <taxon>Basidiomycota</taxon>
        <taxon>Agaricomycotina</taxon>
        <taxon>Agaricomycetes</taxon>
        <taxon>Agaricomycetidae</taxon>
        <taxon>Agaricales</taxon>
        <taxon>Marasmiineae</taxon>
        <taxon>Mycenaceae</taxon>
        <taxon>Mycena</taxon>
    </lineage>
</organism>
<feature type="domain" description="MYND-type" evidence="5">
    <location>
        <begin position="274"/>
        <end position="325"/>
    </location>
</feature>
<proteinExistence type="predicted"/>
<dbReference type="Gene3D" id="6.10.140.2220">
    <property type="match status" value="1"/>
</dbReference>
<evidence type="ECO:0000313" key="6">
    <source>
        <dbReference type="EMBL" id="KAJ7190738.1"/>
    </source>
</evidence>
<comment type="caution">
    <text evidence="6">The sequence shown here is derived from an EMBL/GenBank/DDBJ whole genome shotgun (WGS) entry which is preliminary data.</text>
</comment>
<keyword evidence="2 4" id="KW-0863">Zinc-finger</keyword>
<evidence type="ECO:0000256" key="1">
    <source>
        <dbReference type="ARBA" id="ARBA00022723"/>
    </source>
</evidence>
<evidence type="ECO:0000256" key="2">
    <source>
        <dbReference type="ARBA" id="ARBA00022771"/>
    </source>
</evidence>
<protein>
    <recommendedName>
        <fullName evidence="5">MYND-type domain-containing protein</fullName>
    </recommendedName>
</protein>
<dbReference type="Pfam" id="PF01753">
    <property type="entry name" value="zf-MYND"/>
    <property type="match status" value="1"/>
</dbReference>
<dbReference type="InterPro" id="IPR002893">
    <property type="entry name" value="Znf_MYND"/>
</dbReference>
<sequence>RHDMSQALFVPLPQDALRDPAKWNTDWEVFLSVLEGPLVDGPSHCFQLMLRRIRGSGDLDFWLSNYAALVSNTCAIQCRITDEALRYFMRDNFEAKWMMAGADVRGKHILDAMAAVCSKAQNLNEARAYCPELRLARLRLDGKTFLGLLRSVMLEDASFIPSQPIFVSHPRWDAWAAGQRKSNNTAAEKVAFGDILILRTKLICECHVVHFTIRSFFGQDLPALVVEKQREKPKLHATPLPEVAALLGHRAAEARAKEEVAGLKFLRSQRVNSCSFLGCTNIEAPDGSVKFSRCKPCFEKMQRQVLYCSRTCQKADWKLRHKTICSKALDFETA</sequence>
<dbReference type="PROSITE" id="PS50865">
    <property type="entry name" value="ZF_MYND_2"/>
    <property type="match status" value="1"/>
</dbReference>
<evidence type="ECO:0000256" key="3">
    <source>
        <dbReference type="ARBA" id="ARBA00022833"/>
    </source>
</evidence>
<dbReference type="AlphaFoldDB" id="A0AAD6UMD8"/>
<dbReference type="SUPFAM" id="SSF144232">
    <property type="entry name" value="HIT/MYND zinc finger-like"/>
    <property type="match status" value="1"/>
</dbReference>